<feature type="compositionally biased region" description="Low complexity" evidence="8">
    <location>
        <begin position="19"/>
        <end position="41"/>
    </location>
</feature>
<name>A0A4V1M454_TREME</name>
<proteinExistence type="inferred from homology"/>
<dbReference type="GO" id="GO:0034067">
    <property type="term" value="P:protein localization to Golgi apparatus"/>
    <property type="evidence" value="ECO:0007669"/>
    <property type="project" value="UniProtKB-ARBA"/>
</dbReference>
<evidence type="ECO:0000313" key="9">
    <source>
        <dbReference type="EMBL" id="RXK39177.1"/>
    </source>
</evidence>
<feature type="compositionally biased region" description="Gly residues" evidence="8">
    <location>
        <begin position="51"/>
        <end position="60"/>
    </location>
</feature>
<evidence type="ECO:0000256" key="5">
    <source>
        <dbReference type="ARBA" id="ARBA00023136"/>
    </source>
</evidence>
<dbReference type="GO" id="GO:0000139">
    <property type="term" value="C:Golgi membrane"/>
    <property type="evidence" value="ECO:0007669"/>
    <property type="project" value="GOC"/>
</dbReference>
<dbReference type="InterPro" id="IPR038261">
    <property type="entry name" value="GPP34-like_sf"/>
</dbReference>
<evidence type="ECO:0000256" key="3">
    <source>
        <dbReference type="ARBA" id="ARBA00023034"/>
    </source>
</evidence>
<feature type="region of interest" description="Disordered" evidence="8">
    <location>
        <begin position="322"/>
        <end position="345"/>
    </location>
</feature>
<dbReference type="Pfam" id="PF05719">
    <property type="entry name" value="GPP34"/>
    <property type="match status" value="1"/>
</dbReference>
<dbReference type="GO" id="GO:0005802">
    <property type="term" value="C:trans-Golgi network"/>
    <property type="evidence" value="ECO:0007669"/>
    <property type="project" value="TreeGrafter"/>
</dbReference>
<comment type="function">
    <text evidence="6">Phosphatidylinositol-4-phosphate-binding protein that links Golgi membranes to the cytoskeleton and may participate in the tensile force required for vesicle budding from the Golgi. Thereby, may play a role in Golgi membrane trafficking and could indirectly give its flattened shape to the Golgi apparatus. May also bind to the coatomer to regulate Golgi membrane trafficking. May play a role in anterograde transport from the Golgi to the plasma membrane and regulate secretion. Mediates the cis and medial Golgi localization of mannosyltransferases through direct binding of their cytosolic domains. Involved in vacuolar protein sorting.</text>
</comment>
<keyword evidence="10" id="KW-1185">Reference proteome</keyword>
<dbReference type="FunCoup" id="A0A4V1M454">
    <property type="interactions" value="156"/>
</dbReference>
<comment type="caution">
    <text evidence="9">The sequence shown here is derived from an EMBL/GenBank/DDBJ whole genome shotgun (WGS) entry which is preliminary data.</text>
</comment>
<dbReference type="InterPro" id="IPR008628">
    <property type="entry name" value="GPP34-like"/>
</dbReference>
<comment type="subcellular location">
    <subcellularLocation>
        <location evidence="1">Golgi apparatus</location>
        <location evidence="1">Golgi stack membrane</location>
        <topology evidence="1">Peripheral membrane protein</topology>
        <orientation evidence="1">Cytoplasmic side</orientation>
    </subcellularLocation>
</comment>
<reference evidence="9 10" key="1">
    <citation type="submission" date="2016-06" db="EMBL/GenBank/DDBJ databases">
        <title>Evolution of pathogenesis and genome organization in the Tremellales.</title>
        <authorList>
            <person name="Cuomo C."/>
            <person name="Litvintseva A."/>
            <person name="Heitman J."/>
            <person name="Chen Y."/>
            <person name="Sun S."/>
            <person name="Springer D."/>
            <person name="Dromer F."/>
            <person name="Young S."/>
            <person name="Zeng Q."/>
            <person name="Chapman S."/>
            <person name="Gujja S."/>
            <person name="Saif S."/>
            <person name="Birren B."/>
        </authorList>
    </citation>
    <scope>NUCLEOTIDE SEQUENCE [LARGE SCALE GENOMIC DNA]</scope>
    <source>
        <strain evidence="9 10">ATCC 28783</strain>
    </source>
</reference>
<dbReference type="PANTHER" id="PTHR12704">
    <property type="entry name" value="TRANS-GOLGI PROTEIN GMX33"/>
    <property type="match status" value="1"/>
</dbReference>
<feature type="region of interest" description="Disordered" evidence="8">
    <location>
        <begin position="1"/>
        <end position="79"/>
    </location>
</feature>
<keyword evidence="5" id="KW-0472">Membrane</keyword>
<dbReference type="AlphaFoldDB" id="A0A4V1M454"/>
<evidence type="ECO:0000256" key="7">
    <source>
        <dbReference type="ARBA" id="ARBA00073084"/>
    </source>
</evidence>
<dbReference type="GO" id="GO:0005829">
    <property type="term" value="C:cytosol"/>
    <property type="evidence" value="ECO:0007669"/>
    <property type="project" value="TreeGrafter"/>
</dbReference>
<evidence type="ECO:0000256" key="4">
    <source>
        <dbReference type="ARBA" id="ARBA00023121"/>
    </source>
</evidence>
<dbReference type="GO" id="GO:0070273">
    <property type="term" value="F:phosphatidylinositol-4-phosphate binding"/>
    <property type="evidence" value="ECO:0007669"/>
    <property type="project" value="InterPro"/>
</dbReference>
<comment type="similarity">
    <text evidence="2">Belongs to the GOLPH3/VPS74 family.</text>
</comment>
<evidence type="ECO:0000256" key="1">
    <source>
        <dbReference type="ARBA" id="ARBA00004344"/>
    </source>
</evidence>
<dbReference type="VEuPathDB" id="FungiDB:TREMEDRAFT_16901"/>
<dbReference type="OrthoDB" id="2189106at2759"/>
<dbReference type="GO" id="GO:0007030">
    <property type="term" value="P:Golgi organization"/>
    <property type="evidence" value="ECO:0007669"/>
    <property type="project" value="TreeGrafter"/>
</dbReference>
<feature type="compositionally biased region" description="Basic and acidic residues" evidence="8">
    <location>
        <begin position="61"/>
        <end position="73"/>
    </location>
</feature>
<dbReference type="Gene3D" id="1.10.3630.10">
    <property type="entry name" value="yeast vps74-n-term truncation variant domain like"/>
    <property type="match status" value="1"/>
</dbReference>
<dbReference type="GO" id="GO:0048194">
    <property type="term" value="P:Golgi vesicle budding"/>
    <property type="evidence" value="ECO:0007669"/>
    <property type="project" value="TreeGrafter"/>
</dbReference>
<evidence type="ECO:0000256" key="8">
    <source>
        <dbReference type="SAM" id="MobiDB-lite"/>
    </source>
</evidence>
<organism evidence="9 10">
    <name type="scientific">Tremella mesenterica</name>
    <name type="common">Jelly fungus</name>
    <dbReference type="NCBI Taxonomy" id="5217"/>
    <lineage>
        <taxon>Eukaryota</taxon>
        <taxon>Fungi</taxon>
        <taxon>Dikarya</taxon>
        <taxon>Basidiomycota</taxon>
        <taxon>Agaricomycotina</taxon>
        <taxon>Tremellomycetes</taxon>
        <taxon>Tremellales</taxon>
        <taxon>Tremellaceae</taxon>
        <taxon>Tremella</taxon>
    </lineage>
</organism>
<keyword evidence="4" id="KW-0446">Lipid-binding</keyword>
<dbReference type="EMBL" id="SDIL01000035">
    <property type="protein sequence ID" value="RXK39177.1"/>
    <property type="molecule type" value="Genomic_DNA"/>
</dbReference>
<dbReference type="FunFam" id="1.10.3630.10:FF:000002">
    <property type="entry name" value="Vacuolar sorting-associated 74 protein"/>
    <property type="match status" value="1"/>
</dbReference>
<dbReference type="Proteomes" id="UP000289152">
    <property type="component" value="Unassembled WGS sequence"/>
</dbReference>
<dbReference type="InParanoid" id="A0A4V1M454"/>
<accession>A0A4V1M454</accession>
<evidence type="ECO:0000256" key="2">
    <source>
        <dbReference type="ARBA" id="ARBA00007284"/>
    </source>
</evidence>
<dbReference type="GO" id="GO:0006890">
    <property type="term" value="P:retrograde vesicle-mediated transport, Golgi to endoplasmic reticulum"/>
    <property type="evidence" value="ECO:0007669"/>
    <property type="project" value="TreeGrafter"/>
</dbReference>
<protein>
    <recommendedName>
        <fullName evidence="7">Vacuolar protein sorting-associated protein 74</fullName>
    </recommendedName>
</protein>
<dbReference type="PANTHER" id="PTHR12704:SF2">
    <property type="entry name" value="GOLGI PHOSPHOPROTEIN 3 HOMOLOG SAURON"/>
    <property type="match status" value="1"/>
</dbReference>
<dbReference type="STRING" id="5217.A0A4V1M454"/>
<dbReference type="GO" id="GO:0043001">
    <property type="term" value="P:Golgi to plasma membrane protein transport"/>
    <property type="evidence" value="ECO:0007669"/>
    <property type="project" value="TreeGrafter"/>
</dbReference>
<dbReference type="GO" id="GO:0032580">
    <property type="term" value="C:Golgi cisterna membrane"/>
    <property type="evidence" value="ECO:0007669"/>
    <property type="project" value="UniProtKB-SubCell"/>
</dbReference>
<evidence type="ECO:0000256" key="6">
    <source>
        <dbReference type="ARBA" id="ARBA00058727"/>
    </source>
</evidence>
<keyword evidence="3" id="KW-0333">Golgi apparatus</keyword>
<evidence type="ECO:0000313" key="10">
    <source>
        <dbReference type="Proteomes" id="UP000289152"/>
    </source>
</evidence>
<sequence>MSGEGLTRRRGAGNSPAIPSSSGGRLSPSPLPSSSSAPKRPGNNVPTSSAGGDGGGGAIEGRGKVAYDPRDFQDGGEAQTMPRLTLMEEVLLLGLKDKAGYLSFWNDNISYALRGCILIELALRRRIAMVRDPSRRRLALADRLIEVIDDRQTGETILDEALKMMKSSEKYGAGAWVDLMSGETWNVMKIGYQLKQVRERLAKGLVDKGVLRTEKRNFLLFDMATHPIADMNAKEDVLRRTLALLTARTTAVPPQALHKEEVKYRYMRAVALVCAAYASSVLENALQRLSYDAREAAFARCDDILAEFSVWPFGQTVPLSTGPVSVGSGTGRKREGGSGGAGRDSVQELVREVRKEMLAGSTQGAGAGGGQEGEEELCFEVVATVLEIFGRMDSLTLVSLDLAFHIPFVASVAYLPRNVR</sequence>
<gene>
    <name evidence="9" type="ORF">M231_03534</name>
</gene>